<dbReference type="Proteomes" id="UP000192573">
    <property type="component" value="Unassembled WGS sequence"/>
</dbReference>
<gene>
    <name evidence="1" type="ORF">BZK42_04355</name>
</gene>
<name>A0A1V8P299_CITBR</name>
<evidence type="ECO:0000313" key="2">
    <source>
        <dbReference type="Proteomes" id="UP000192573"/>
    </source>
</evidence>
<dbReference type="EMBL" id="NAEW01000002">
    <property type="protein sequence ID" value="OQM42789.1"/>
    <property type="molecule type" value="Genomic_DNA"/>
</dbReference>
<comment type="caution">
    <text evidence="1">The sequence shown here is derived from an EMBL/GenBank/DDBJ whole genome shotgun (WGS) entry which is preliminary data.</text>
</comment>
<evidence type="ECO:0000313" key="1">
    <source>
        <dbReference type="EMBL" id="OQM42789.1"/>
    </source>
</evidence>
<protein>
    <submittedName>
        <fullName evidence="1">Uncharacterized protein</fullName>
    </submittedName>
</protein>
<reference evidence="1 2" key="1">
    <citation type="submission" date="2017-03" db="EMBL/GenBank/DDBJ databases">
        <authorList>
            <person name="Afonso C.L."/>
            <person name="Miller P.J."/>
            <person name="Scott M.A."/>
            <person name="Spackman E."/>
            <person name="Goraichik I."/>
            <person name="Dimitrov K.M."/>
            <person name="Suarez D.L."/>
            <person name="Swayne D.E."/>
        </authorList>
    </citation>
    <scope>NUCLEOTIDE SEQUENCE [LARGE SCALE GENOMIC DNA]</scope>
    <source>
        <strain evidence="1 2">ATCC 51113</strain>
    </source>
</reference>
<accession>A0A1V8P299</accession>
<dbReference type="RefSeq" id="WP_079938455.1">
    <property type="nucleotide sequence ID" value="NZ_CP077405.1"/>
</dbReference>
<organism evidence="1 2">
    <name type="scientific">Citrobacter braakii</name>
    <dbReference type="NCBI Taxonomy" id="57706"/>
    <lineage>
        <taxon>Bacteria</taxon>
        <taxon>Pseudomonadati</taxon>
        <taxon>Pseudomonadota</taxon>
        <taxon>Gammaproteobacteria</taxon>
        <taxon>Enterobacterales</taxon>
        <taxon>Enterobacteriaceae</taxon>
        <taxon>Citrobacter</taxon>
        <taxon>Citrobacter freundii complex</taxon>
    </lineage>
</organism>
<proteinExistence type="predicted"/>
<dbReference type="AlphaFoldDB" id="A0A1V8P299"/>
<sequence>MINPVPEASERCEYLKKQIDNVYAERAQAFSLLSVLYCTPDRYCDDDVKIVNSEKMKATFEAFMYANEKLVKLVKAYNELAPEANRNNIQVHVQG</sequence>